<dbReference type="GO" id="GO:0006879">
    <property type="term" value="P:intracellular iron ion homeostasis"/>
    <property type="evidence" value="ECO:0007669"/>
    <property type="project" value="TreeGrafter"/>
</dbReference>
<evidence type="ECO:0000256" key="5">
    <source>
        <dbReference type="ARBA" id="ARBA00022840"/>
    </source>
</evidence>
<dbReference type="PANTHER" id="PTHR24221:SF470">
    <property type="entry name" value="MITOCHONDRIAL ABC TRANSPORTER ATM"/>
    <property type="match status" value="1"/>
</dbReference>
<dbReference type="PANTHER" id="PTHR24221">
    <property type="entry name" value="ATP-BINDING CASSETTE SUB-FAMILY B"/>
    <property type="match status" value="1"/>
</dbReference>
<name>A0AAD3HSJ9_9CHLO</name>
<evidence type="ECO:0000313" key="11">
    <source>
        <dbReference type="Proteomes" id="UP001054857"/>
    </source>
</evidence>
<dbReference type="AlphaFoldDB" id="A0AAD3HSJ9"/>
<accession>A0AAD3HSJ9</accession>
<comment type="caution">
    <text evidence="10">The sequence shown here is derived from an EMBL/GenBank/DDBJ whole genome shotgun (WGS) entry which is preliminary data.</text>
</comment>
<protein>
    <recommendedName>
        <fullName evidence="9">ABC transporter domain-containing protein</fullName>
    </recommendedName>
</protein>
<evidence type="ECO:0000256" key="1">
    <source>
        <dbReference type="ARBA" id="ARBA00004141"/>
    </source>
</evidence>
<evidence type="ECO:0000256" key="3">
    <source>
        <dbReference type="ARBA" id="ARBA00022692"/>
    </source>
</evidence>
<dbReference type="InterPro" id="IPR017871">
    <property type="entry name" value="ABC_transporter-like_CS"/>
</dbReference>
<feature type="compositionally biased region" description="Low complexity" evidence="8">
    <location>
        <begin position="189"/>
        <end position="210"/>
    </location>
</feature>
<dbReference type="PROSITE" id="PS00211">
    <property type="entry name" value="ABC_TRANSPORTER_1"/>
    <property type="match status" value="1"/>
</dbReference>
<feature type="compositionally biased region" description="Low complexity" evidence="8">
    <location>
        <begin position="280"/>
        <end position="305"/>
    </location>
</feature>
<feature type="region of interest" description="Disordered" evidence="8">
    <location>
        <begin position="280"/>
        <end position="382"/>
    </location>
</feature>
<dbReference type="Gene3D" id="1.20.1560.10">
    <property type="entry name" value="ABC transporter type 1, transmembrane domain"/>
    <property type="match status" value="1"/>
</dbReference>
<dbReference type="SUPFAM" id="SSF52540">
    <property type="entry name" value="P-loop containing nucleoside triphosphate hydrolases"/>
    <property type="match status" value="2"/>
</dbReference>
<feature type="compositionally biased region" description="Pro residues" evidence="8">
    <location>
        <begin position="439"/>
        <end position="457"/>
    </location>
</feature>
<dbReference type="InterPro" id="IPR027417">
    <property type="entry name" value="P-loop_NTPase"/>
</dbReference>
<dbReference type="InterPro" id="IPR003593">
    <property type="entry name" value="AAA+_ATPase"/>
</dbReference>
<keyword evidence="4" id="KW-0547">Nucleotide-binding</keyword>
<feature type="compositionally biased region" description="Low complexity" evidence="8">
    <location>
        <begin position="153"/>
        <end position="176"/>
    </location>
</feature>
<keyword evidence="2" id="KW-0813">Transport</keyword>
<evidence type="ECO:0000256" key="7">
    <source>
        <dbReference type="ARBA" id="ARBA00023136"/>
    </source>
</evidence>
<evidence type="ECO:0000256" key="6">
    <source>
        <dbReference type="ARBA" id="ARBA00022989"/>
    </source>
</evidence>
<reference evidence="10 11" key="1">
    <citation type="journal article" date="2021" name="Sci. Rep.">
        <title>Genome sequencing of the multicellular alga Astrephomene provides insights into convergent evolution of germ-soma differentiation.</title>
        <authorList>
            <person name="Yamashita S."/>
            <person name="Yamamoto K."/>
            <person name="Matsuzaki R."/>
            <person name="Suzuki S."/>
            <person name="Yamaguchi H."/>
            <person name="Hirooka S."/>
            <person name="Minakuchi Y."/>
            <person name="Miyagishima S."/>
            <person name="Kawachi M."/>
            <person name="Toyoda A."/>
            <person name="Nozaki H."/>
        </authorList>
    </citation>
    <scope>NUCLEOTIDE SEQUENCE [LARGE SCALE GENOMIC DNA]</scope>
    <source>
        <strain evidence="10 11">NIES-4017</strain>
    </source>
</reference>
<feature type="compositionally biased region" description="Polar residues" evidence="8">
    <location>
        <begin position="338"/>
        <end position="351"/>
    </location>
</feature>
<evidence type="ECO:0000256" key="4">
    <source>
        <dbReference type="ARBA" id="ARBA00022741"/>
    </source>
</evidence>
<keyword evidence="11" id="KW-1185">Reference proteome</keyword>
<feature type="compositionally biased region" description="Gly residues" evidence="8">
    <location>
        <begin position="306"/>
        <end position="316"/>
    </location>
</feature>
<dbReference type="EMBL" id="BMAR01000049">
    <property type="protein sequence ID" value="GFR51366.1"/>
    <property type="molecule type" value="Genomic_DNA"/>
</dbReference>
<keyword evidence="7" id="KW-0472">Membrane</keyword>
<evidence type="ECO:0000259" key="9">
    <source>
        <dbReference type="PROSITE" id="PS50893"/>
    </source>
</evidence>
<dbReference type="PROSITE" id="PS50893">
    <property type="entry name" value="ABC_TRANSPORTER_2"/>
    <property type="match status" value="1"/>
</dbReference>
<dbReference type="Pfam" id="PF00005">
    <property type="entry name" value="ABC_tran"/>
    <property type="match status" value="2"/>
</dbReference>
<feature type="domain" description="ABC transporter" evidence="9">
    <location>
        <begin position="219"/>
        <end position="631"/>
    </location>
</feature>
<evidence type="ECO:0000313" key="10">
    <source>
        <dbReference type="EMBL" id="GFR51366.1"/>
    </source>
</evidence>
<organism evidence="10 11">
    <name type="scientific">Astrephomene gubernaculifera</name>
    <dbReference type="NCBI Taxonomy" id="47775"/>
    <lineage>
        <taxon>Eukaryota</taxon>
        <taxon>Viridiplantae</taxon>
        <taxon>Chlorophyta</taxon>
        <taxon>core chlorophytes</taxon>
        <taxon>Chlorophyceae</taxon>
        <taxon>CS clade</taxon>
        <taxon>Chlamydomonadales</taxon>
        <taxon>Astrephomenaceae</taxon>
        <taxon>Astrephomene</taxon>
    </lineage>
</organism>
<evidence type="ECO:0000256" key="8">
    <source>
        <dbReference type="SAM" id="MobiDB-lite"/>
    </source>
</evidence>
<sequence length="632" mass="64154">GSVLVASGGDLVLASGLIAQLWAPLQYLGWFYRELRAALVDMEEFFQVLRTPSGITDGSKHLPPTPPSTTTATTAAAAAAARTTTLSQSQQLQADRQDVPADVNCRRTAAGAADCCSSSSSWAANASTSTCGSSSSGSSSSSNEVCCDTASSNCGSSNQSSKSSSSLVSTVHNSRGVKSDGGGGRGESDGSSSGRASAGVGSSSSRAGVGRPVGQGLLVELVDVSFGYTPDRQILKGVTLRINPGESVAVVGSSGSGKSTILKLLTRLYDVWGPSACSAGGNAGSSSSSSSSSGSCGSSGDSRCGSSGGSSSGGGSSSSNGNAATCSGDGAVPVHVDAQNSSRNGNGTVSACSSSTNGTNGNQRTNGNGCNGQSYSHPHQPYHTAYVNTNGSSNGRSDSSIGVTVPVVSNGIGSSELPTTQETGDTDAGVIRSRTLSPSPLPPASLLPPPSPSPSPSPRRSSGVYVNGVDVRELRLEELRGAIAVVPQDTVLNYDSILENIRYGRPDASDEEVVAAARMARLHDTVMSLPDKYDTVVGERGLKLSGGEKQRVAIARAFLRAPRLLICDEATSALDSATEAAIMTSLAELAEGRSALFVAHRLSTVRQCDRIVVLRGGRVVEQGSHEQLMEKG</sequence>
<dbReference type="GO" id="GO:0005743">
    <property type="term" value="C:mitochondrial inner membrane"/>
    <property type="evidence" value="ECO:0007669"/>
    <property type="project" value="TreeGrafter"/>
</dbReference>
<feature type="non-terminal residue" evidence="10">
    <location>
        <position position="632"/>
    </location>
</feature>
<dbReference type="InterPro" id="IPR039421">
    <property type="entry name" value="Type_1_exporter"/>
</dbReference>
<dbReference type="Gene3D" id="3.40.50.300">
    <property type="entry name" value="P-loop containing nucleotide triphosphate hydrolases"/>
    <property type="match status" value="2"/>
</dbReference>
<evidence type="ECO:0000256" key="2">
    <source>
        <dbReference type="ARBA" id="ARBA00022448"/>
    </source>
</evidence>
<dbReference type="GO" id="GO:0016887">
    <property type="term" value="F:ATP hydrolysis activity"/>
    <property type="evidence" value="ECO:0007669"/>
    <property type="project" value="InterPro"/>
</dbReference>
<gene>
    <name evidence="10" type="ORF">Agub_g13791</name>
</gene>
<keyword evidence="6" id="KW-1133">Transmembrane helix</keyword>
<comment type="subcellular location">
    <subcellularLocation>
        <location evidence="1">Membrane</location>
        <topology evidence="1">Multi-pass membrane protein</topology>
    </subcellularLocation>
</comment>
<feature type="compositionally biased region" description="Low complexity" evidence="8">
    <location>
        <begin position="352"/>
        <end position="373"/>
    </location>
</feature>
<dbReference type="SMART" id="SM00382">
    <property type="entry name" value="AAA"/>
    <property type="match status" value="1"/>
</dbReference>
<feature type="compositionally biased region" description="Low complexity" evidence="8">
    <location>
        <begin position="317"/>
        <end position="328"/>
    </location>
</feature>
<dbReference type="SUPFAM" id="SSF90123">
    <property type="entry name" value="ABC transporter transmembrane region"/>
    <property type="match status" value="1"/>
</dbReference>
<feature type="non-terminal residue" evidence="10">
    <location>
        <position position="1"/>
    </location>
</feature>
<feature type="region of interest" description="Disordered" evidence="8">
    <location>
        <begin position="153"/>
        <end position="211"/>
    </location>
</feature>
<dbReference type="GO" id="GO:0042626">
    <property type="term" value="F:ATPase-coupled transmembrane transporter activity"/>
    <property type="evidence" value="ECO:0007669"/>
    <property type="project" value="TreeGrafter"/>
</dbReference>
<dbReference type="InterPro" id="IPR003439">
    <property type="entry name" value="ABC_transporter-like_ATP-bd"/>
</dbReference>
<keyword evidence="5" id="KW-0067">ATP-binding</keyword>
<dbReference type="Proteomes" id="UP001054857">
    <property type="component" value="Unassembled WGS sequence"/>
</dbReference>
<dbReference type="FunFam" id="3.40.50.300:FF:000604">
    <property type="entry name" value="ABC transporter B family member 28"/>
    <property type="match status" value="1"/>
</dbReference>
<feature type="region of interest" description="Disordered" evidence="8">
    <location>
        <begin position="431"/>
        <end position="464"/>
    </location>
</feature>
<proteinExistence type="predicted"/>
<dbReference type="GO" id="GO:0005524">
    <property type="term" value="F:ATP binding"/>
    <property type="evidence" value="ECO:0007669"/>
    <property type="project" value="UniProtKB-KW"/>
</dbReference>
<dbReference type="InterPro" id="IPR036640">
    <property type="entry name" value="ABC1_TM_sf"/>
</dbReference>
<keyword evidence="3" id="KW-0812">Transmembrane</keyword>